<protein>
    <submittedName>
        <fullName evidence="2">3-ketoacyl-(Acyl-carrier-protein) reductase</fullName>
    </submittedName>
</protein>
<comment type="similarity">
    <text evidence="1">Belongs to the short-chain dehydrogenases/reductases (SDR) family.</text>
</comment>
<dbReference type="InterPro" id="IPR002347">
    <property type="entry name" value="SDR_fam"/>
</dbReference>
<dbReference type="PRINTS" id="PR00081">
    <property type="entry name" value="GDHRDH"/>
</dbReference>
<dbReference type="InterPro" id="IPR036291">
    <property type="entry name" value="NAD(P)-bd_dom_sf"/>
</dbReference>
<evidence type="ECO:0000256" key="1">
    <source>
        <dbReference type="ARBA" id="ARBA00006484"/>
    </source>
</evidence>
<dbReference type="SUPFAM" id="SSF51735">
    <property type="entry name" value="NAD(P)-binding Rossmann-fold domains"/>
    <property type="match status" value="1"/>
</dbReference>
<dbReference type="Gene3D" id="3.40.50.720">
    <property type="entry name" value="NAD(P)-binding Rossmann-like Domain"/>
    <property type="match status" value="1"/>
</dbReference>
<evidence type="ECO:0000313" key="2">
    <source>
        <dbReference type="EMBL" id="AMK59196.1"/>
    </source>
</evidence>
<sequence length="252" mass="26379">MGRLEGKVAIVTGAGQGIGKGTALTLAREGADIVVAEMVEGRIAGVLKEINALGRQAIGLPVDVTNDAQVRKLVQNTLERFGHLDILVNNAGTDIVKSVVEMTDQEWDLQIDVNLKGTFYCCRAALPHMIQRRHGAIVNLASVAGWVCYPNGAAYAAAKAGVMGFTRSLAGEVAAHGIRVNAIAPGPIDTPLAHSVLDAMPEAQKKGLLGAVTLNRWGKPEEIGEAVAFLASDAASYITGETLSVSGGMFMH</sequence>
<dbReference type="PANTHER" id="PTHR42879:SF2">
    <property type="entry name" value="3-OXOACYL-[ACYL-CARRIER-PROTEIN] REDUCTASE FABG"/>
    <property type="match status" value="1"/>
</dbReference>
<dbReference type="EMBL" id="KU144973">
    <property type="protein sequence ID" value="AMK59196.1"/>
    <property type="molecule type" value="Genomic_DNA"/>
</dbReference>
<dbReference type="NCBIfam" id="NF005559">
    <property type="entry name" value="PRK07231.1"/>
    <property type="match status" value="1"/>
</dbReference>
<dbReference type="AlphaFoldDB" id="A0A126SY22"/>
<dbReference type="GO" id="GO:0032787">
    <property type="term" value="P:monocarboxylic acid metabolic process"/>
    <property type="evidence" value="ECO:0007669"/>
    <property type="project" value="UniProtKB-ARBA"/>
</dbReference>
<organism evidence="2">
    <name type="scientific">uncultured bacterium UPO45</name>
    <dbReference type="NCBI Taxonomy" id="1776970"/>
    <lineage>
        <taxon>Bacteria</taxon>
        <taxon>environmental samples</taxon>
    </lineage>
</organism>
<dbReference type="InterPro" id="IPR020904">
    <property type="entry name" value="Sc_DH/Rdtase_CS"/>
</dbReference>
<dbReference type="PROSITE" id="PS00061">
    <property type="entry name" value="ADH_SHORT"/>
    <property type="match status" value="1"/>
</dbReference>
<dbReference type="FunFam" id="3.40.50.720:FF:000084">
    <property type="entry name" value="Short-chain dehydrogenase reductase"/>
    <property type="match status" value="1"/>
</dbReference>
<name>A0A126SY22_9BACT</name>
<dbReference type="PRINTS" id="PR00080">
    <property type="entry name" value="SDRFAMILY"/>
</dbReference>
<dbReference type="NCBIfam" id="NF009466">
    <property type="entry name" value="PRK12826.1-2"/>
    <property type="match status" value="1"/>
</dbReference>
<proteinExistence type="inferred from homology"/>
<reference evidence="2" key="1">
    <citation type="journal article" date="2016" name="Appl. Environ. Microbiol.">
        <title>Functional Metagenomics of a Biostimulated Petroleum-Contaminated Soil Reveals an Extraordinary Diversity of Extradiol Dioxygenases.</title>
        <authorList>
            <person name="Terron-Gonzalez L."/>
            <person name="Martin-Cabello G."/>
            <person name="Ferrer M."/>
            <person name="Santero E."/>
        </authorList>
    </citation>
    <scope>NUCLEOTIDE SEQUENCE</scope>
</reference>
<dbReference type="InterPro" id="IPR050259">
    <property type="entry name" value="SDR"/>
</dbReference>
<dbReference type="PANTHER" id="PTHR42879">
    <property type="entry name" value="3-OXOACYL-(ACYL-CARRIER-PROTEIN) REDUCTASE"/>
    <property type="match status" value="1"/>
</dbReference>
<accession>A0A126SY22</accession>
<dbReference type="Pfam" id="PF13561">
    <property type="entry name" value="adh_short_C2"/>
    <property type="match status" value="1"/>
</dbReference>